<keyword evidence="1" id="KW-1133">Transmembrane helix</keyword>
<dbReference type="InterPro" id="IPR044794">
    <property type="entry name" value="APRL5/7"/>
</dbReference>
<protein>
    <recommendedName>
        <fullName evidence="3">Thioredoxin domain-containing protein</fullName>
    </recommendedName>
</protein>
<comment type="caution">
    <text evidence="4">The sequence shown here is derived from an EMBL/GenBank/DDBJ whole genome shotgun (WGS) entry which is preliminary data.</text>
</comment>
<keyword evidence="5" id="KW-1185">Reference proteome</keyword>
<organism evidence="4 5">
    <name type="scientific">Brassica napus</name>
    <name type="common">Rape</name>
    <dbReference type="NCBI Taxonomy" id="3708"/>
    <lineage>
        <taxon>Eukaryota</taxon>
        <taxon>Viridiplantae</taxon>
        <taxon>Streptophyta</taxon>
        <taxon>Embryophyta</taxon>
        <taxon>Tracheophyta</taxon>
        <taxon>Spermatophyta</taxon>
        <taxon>Magnoliopsida</taxon>
        <taxon>eudicotyledons</taxon>
        <taxon>Gunneridae</taxon>
        <taxon>Pentapetalae</taxon>
        <taxon>rosids</taxon>
        <taxon>malvids</taxon>
        <taxon>Brassicales</taxon>
        <taxon>Brassicaceae</taxon>
        <taxon>Brassiceae</taxon>
        <taxon>Brassica</taxon>
    </lineage>
</organism>
<name>A0ABQ8BK29_BRANA</name>
<reference evidence="4 5" key="1">
    <citation type="submission" date="2021-05" db="EMBL/GenBank/DDBJ databases">
        <title>Genome Assembly of Synthetic Allotetraploid Brassica napus Reveals Homoeologous Exchanges between Subgenomes.</title>
        <authorList>
            <person name="Davis J.T."/>
        </authorList>
    </citation>
    <scope>NUCLEOTIDE SEQUENCE [LARGE SCALE GENOMIC DNA]</scope>
    <source>
        <strain evidence="5">cv. Da-Ae</strain>
        <tissue evidence="4">Seedling</tissue>
    </source>
</reference>
<dbReference type="PANTHER" id="PTHR47126:SF7">
    <property type="entry name" value="THIOREDOXIN DOMAIN-CONTAINING PROTEIN"/>
    <property type="match status" value="1"/>
</dbReference>
<evidence type="ECO:0000256" key="2">
    <source>
        <dbReference type="SAM" id="SignalP"/>
    </source>
</evidence>
<dbReference type="Pfam" id="PF00085">
    <property type="entry name" value="Thioredoxin"/>
    <property type="match status" value="1"/>
</dbReference>
<proteinExistence type="predicted"/>
<keyword evidence="1" id="KW-0812">Transmembrane</keyword>
<dbReference type="Proteomes" id="UP000824890">
    <property type="component" value="Unassembled WGS sequence"/>
</dbReference>
<feature type="transmembrane region" description="Helical" evidence="1">
    <location>
        <begin position="226"/>
        <end position="246"/>
    </location>
</feature>
<sequence>MKFAFVFFCAITWVMSIVAVPDVEAKQLAPEEAPYVLLHREAVSCFRSSFASSSPSVCNHESEQFWFDIHSKCPPSMYPTPPIEIDGDSLDRLMSLNHDGNAYVSVLFYASWCPFSRALRSKFDMLSSMFPQIHHLALDHSQALPSYGIHSLPSILMVNQTSKARYHGRKDLTSLIEFYEESTGLKPVQYVSEPEPTTSVDATDGNLITWLRKGTSISEIFKGDPFLVLSLVFVCLQMAILVFPIAEQRLRALWASYVPNLNLERFGEVSQVFRRAVHMVDVRRLWLKLTLVKTRSFHERAKNARAWASSLASVSLGQTSSNQS</sequence>
<feature type="domain" description="Thioredoxin" evidence="3">
    <location>
        <begin position="102"/>
        <end position="179"/>
    </location>
</feature>
<dbReference type="PANTHER" id="PTHR47126">
    <property type="entry name" value="5'-ADENYLYLSULFATE REDUCTASE-LIKE 7"/>
    <property type="match status" value="1"/>
</dbReference>
<keyword evidence="2" id="KW-0732">Signal</keyword>
<dbReference type="CDD" id="cd02999">
    <property type="entry name" value="PDI_a_ERp44_like"/>
    <property type="match status" value="1"/>
</dbReference>
<dbReference type="InterPro" id="IPR036249">
    <property type="entry name" value="Thioredoxin-like_sf"/>
</dbReference>
<evidence type="ECO:0000256" key="1">
    <source>
        <dbReference type="SAM" id="Phobius"/>
    </source>
</evidence>
<dbReference type="SUPFAM" id="SSF52833">
    <property type="entry name" value="Thioredoxin-like"/>
    <property type="match status" value="1"/>
</dbReference>
<dbReference type="InterPro" id="IPR013766">
    <property type="entry name" value="Thioredoxin_domain"/>
</dbReference>
<feature type="chain" id="PRO_5046892747" description="Thioredoxin domain-containing protein" evidence="2">
    <location>
        <begin position="26"/>
        <end position="324"/>
    </location>
</feature>
<accession>A0ABQ8BK29</accession>
<evidence type="ECO:0000313" key="4">
    <source>
        <dbReference type="EMBL" id="KAH0905175.1"/>
    </source>
</evidence>
<dbReference type="Gene3D" id="3.40.30.10">
    <property type="entry name" value="Glutaredoxin"/>
    <property type="match status" value="1"/>
</dbReference>
<evidence type="ECO:0000259" key="3">
    <source>
        <dbReference type="Pfam" id="PF00085"/>
    </source>
</evidence>
<dbReference type="EMBL" id="JAGKQM010000011">
    <property type="protein sequence ID" value="KAH0905175.1"/>
    <property type="molecule type" value="Genomic_DNA"/>
</dbReference>
<evidence type="ECO:0000313" key="5">
    <source>
        <dbReference type="Proteomes" id="UP000824890"/>
    </source>
</evidence>
<gene>
    <name evidence="4" type="ORF">HID58_044678</name>
</gene>
<feature type="signal peptide" evidence="2">
    <location>
        <begin position="1"/>
        <end position="25"/>
    </location>
</feature>
<keyword evidence="1" id="KW-0472">Membrane</keyword>